<dbReference type="CDD" id="cd05399">
    <property type="entry name" value="NT_Rel-Spo_like"/>
    <property type="match status" value="1"/>
</dbReference>
<dbReference type="SMART" id="SM00954">
    <property type="entry name" value="RelA_SpoT"/>
    <property type="match status" value="1"/>
</dbReference>
<dbReference type="Gene3D" id="3.30.460.10">
    <property type="entry name" value="Beta Polymerase, domain 2"/>
    <property type="match status" value="1"/>
</dbReference>
<dbReference type="InterPro" id="IPR007685">
    <property type="entry name" value="RelA_SpoT"/>
</dbReference>
<name>A0A9D0Z7X5_9FIRM</name>
<dbReference type="SUPFAM" id="SSF81301">
    <property type="entry name" value="Nucleotidyltransferase"/>
    <property type="match status" value="1"/>
</dbReference>
<dbReference type="Proteomes" id="UP000886887">
    <property type="component" value="Unassembled WGS sequence"/>
</dbReference>
<dbReference type="InterPro" id="IPR043519">
    <property type="entry name" value="NT_sf"/>
</dbReference>
<comment type="caution">
    <text evidence="3">The sequence shown here is derived from an EMBL/GenBank/DDBJ whole genome shotgun (WGS) entry which is preliminary data.</text>
</comment>
<reference evidence="3" key="1">
    <citation type="submission" date="2020-10" db="EMBL/GenBank/DDBJ databases">
        <authorList>
            <person name="Gilroy R."/>
        </authorList>
    </citation>
    <scope>NUCLEOTIDE SEQUENCE</scope>
    <source>
        <strain evidence="3">ChiSxjej2B14-6234</strain>
    </source>
</reference>
<dbReference type="EMBL" id="DVFJ01000005">
    <property type="protein sequence ID" value="HIQ70841.1"/>
    <property type="molecule type" value="Genomic_DNA"/>
</dbReference>
<evidence type="ECO:0000313" key="4">
    <source>
        <dbReference type="Proteomes" id="UP000886887"/>
    </source>
</evidence>
<evidence type="ECO:0000259" key="2">
    <source>
        <dbReference type="SMART" id="SM00954"/>
    </source>
</evidence>
<proteinExistence type="predicted"/>
<dbReference type="Gene3D" id="1.10.287.860">
    <property type="entry name" value="Nucleotidyltransferase"/>
    <property type="match status" value="1"/>
</dbReference>
<protein>
    <recommendedName>
        <fullName evidence="2">RelA/SpoT domain-containing protein</fullName>
    </recommendedName>
</protein>
<sequence length="349" mass="40785">MDAPEPFEAQIMAEFAQRRELFAHMAKDLQDILLTLIAREGVSISNLSVRIKGEETLRRKVRFKHKYTRLAEITDVIGCRIITLFEDDVDRVRDLISREFDVLEVVERRRKHQEAVDFGYNSLHLIVRFSGARVQLAEYQAYGDIPFEIQIRTVLQHAWAEIEHGLGYKNDFEIPRIVRRRLSRLSAALELLDEEFCNVRDEVDRYNHSIDRIERVLKTDINLTSLRRYLDTSETVREINAAIAEGQGLPMTFDPEFLVRQKVPQKLAFQGIRYIHELDELLRAQRERIISFGRLWLRARRPDGFNYYAIVHFALAGLALSEGEVPDEGQLKMLMESVYRLAERKPASE</sequence>
<dbReference type="Pfam" id="PF04607">
    <property type="entry name" value="RelA_SpoT"/>
    <property type="match status" value="1"/>
</dbReference>
<reference evidence="3" key="2">
    <citation type="journal article" date="2021" name="PeerJ">
        <title>Extensive microbial diversity within the chicken gut microbiome revealed by metagenomics and culture.</title>
        <authorList>
            <person name="Gilroy R."/>
            <person name="Ravi A."/>
            <person name="Getino M."/>
            <person name="Pursley I."/>
            <person name="Horton D.L."/>
            <person name="Alikhan N.F."/>
            <person name="Baker D."/>
            <person name="Gharbi K."/>
            <person name="Hall N."/>
            <person name="Watson M."/>
            <person name="Adriaenssens E.M."/>
            <person name="Foster-Nyarko E."/>
            <person name="Jarju S."/>
            <person name="Secka A."/>
            <person name="Antonio M."/>
            <person name="Oren A."/>
            <person name="Chaudhuri R.R."/>
            <person name="La Ragione R."/>
            <person name="Hildebrand F."/>
            <person name="Pallen M.J."/>
        </authorList>
    </citation>
    <scope>NUCLEOTIDE SEQUENCE</scope>
    <source>
        <strain evidence="3">ChiSxjej2B14-6234</strain>
    </source>
</reference>
<comment type="pathway">
    <text evidence="1">Purine metabolism; ppGpp biosynthesis; ppGpp from GTP: step 1/2.</text>
</comment>
<organism evidence="3 4">
    <name type="scientific">Candidatus Onthenecus intestinigallinarum</name>
    <dbReference type="NCBI Taxonomy" id="2840875"/>
    <lineage>
        <taxon>Bacteria</taxon>
        <taxon>Bacillati</taxon>
        <taxon>Bacillota</taxon>
        <taxon>Clostridia</taxon>
        <taxon>Eubacteriales</taxon>
        <taxon>Candidatus Onthenecus</taxon>
    </lineage>
</organism>
<dbReference type="AlphaFoldDB" id="A0A9D0Z7X5"/>
<dbReference type="PANTHER" id="PTHR41773">
    <property type="entry name" value="GTP PYROPHOSPHATASE-RELATED"/>
    <property type="match status" value="1"/>
</dbReference>
<evidence type="ECO:0000313" key="3">
    <source>
        <dbReference type="EMBL" id="HIQ70841.1"/>
    </source>
</evidence>
<gene>
    <name evidence="3" type="ORF">IAB73_01325</name>
</gene>
<dbReference type="GO" id="GO:0015969">
    <property type="term" value="P:guanosine tetraphosphate metabolic process"/>
    <property type="evidence" value="ECO:0007669"/>
    <property type="project" value="InterPro"/>
</dbReference>
<dbReference type="PANTHER" id="PTHR41773:SF1">
    <property type="entry name" value="RELA_SPOT DOMAIN-CONTAINING PROTEIN"/>
    <property type="match status" value="1"/>
</dbReference>
<accession>A0A9D0Z7X5</accession>
<evidence type="ECO:0000256" key="1">
    <source>
        <dbReference type="ARBA" id="ARBA00004976"/>
    </source>
</evidence>
<feature type="domain" description="RelA/SpoT" evidence="2">
    <location>
        <begin position="49"/>
        <end position="174"/>
    </location>
</feature>